<reference evidence="2" key="1">
    <citation type="submission" date="2020-11" db="EMBL/GenBank/DDBJ databases">
        <authorList>
            <person name="Tran Van P."/>
        </authorList>
    </citation>
    <scope>NUCLEOTIDE SEQUENCE</scope>
</reference>
<evidence type="ECO:0000313" key="2">
    <source>
        <dbReference type="EMBL" id="CAD7415850.1"/>
    </source>
</evidence>
<name>A0A7R9DLA8_TIMPO</name>
<organism evidence="2">
    <name type="scientific">Timema poppense</name>
    <name type="common">Walking stick</name>
    <dbReference type="NCBI Taxonomy" id="170557"/>
    <lineage>
        <taxon>Eukaryota</taxon>
        <taxon>Metazoa</taxon>
        <taxon>Ecdysozoa</taxon>
        <taxon>Arthropoda</taxon>
        <taxon>Hexapoda</taxon>
        <taxon>Insecta</taxon>
        <taxon>Pterygota</taxon>
        <taxon>Neoptera</taxon>
        <taxon>Polyneoptera</taxon>
        <taxon>Phasmatodea</taxon>
        <taxon>Timematodea</taxon>
        <taxon>Timematoidea</taxon>
        <taxon>Timematidae</taxon>
        <taxon>Timema</taxon>
    </lineage>
</organism>
<protein>
    <submittedName>
        <fullName evidence="2">Uncharacterized protein</fullName>
    </submittedName>
</protein>
<feature type="transmembrane region" description="Helical" evidence="1">
    <location>
        <begin position="12"/>
        <end position="34"/>
    </location>
</feature>
<evidence type="ECO:0000256" key="1">
    <source>
        <dbReference type="SAM" id="Phobius"/>
    </source>
</evidence>
<dbReference type="EMBL" id="OD009966">
    <property type="protein sequence ID" value="CAD7415850.1"/>
    <property type="molecule type" value="Genomic_DNA"/>
</dbReference>
<sequence length="64" mass="6942">MVPQHSTRVRMSICLSILLGTIHYCASVLVSVIFNHSGLNGVKIHGKGKKHLELASALLQGVDY</sequence>
<keyword evidence="1" id="KW-0472">Membrane</keyword>
<keyword evidence="1" id="KW-0812">Transmembrane</keyword>
<proteinExistence type="predicted"/>
<accession>A0A7R9DLA8</accession>
<dbReference type="AlphaFoldDB" id="A0A7R9DLA8"/>
<gene>
    <name evidence="2" type="ORF">TPSB3V08_LOCUS10609</name>
</gene>
<keyword evidence="1" id="KW-1133">Transmembrane helix</keyword>